<evidence type="ECO:0000313" key="4">
    <source>
        <dbReference type="Proteomes" id="UP000228976"/>
    </source>
</evidence>
<evidence type="ECO:0000256" key="1">
    <source>
        <dbReference type="SAM" id="Phobius"/>
    </source>
</evidence>
<feature type="transmembrane region" description="Helical" evidence="1">
    <location>
        <begin position="29"/>
        <end position="50"/>
    </location>
</feature>
<reference evidence="3 4" key="1">
    <citation type="journal article" date="2017" name="BMC Genomics">
        <title>Comparative genomic and phylogenomic analyses of the Bifidobacteriaceae family.</title>
        <authorList>
            <person name="Lugli G.A."/>
            <person name="Milani C."/>
            <person name="Turroni F."/>
            <person name="Duranti S."/>
            <person name="Mancabelli L."/>
            <person name="Mangifesta M."/>
            <person name="Ferrario C."/>
            <person name="Modesto M."/>
            <person name="Mattarelli P."/>
            <person name="Jiri K."/>
            <person name="van Sinderen D."/>
            <person name="Ventura M."/>
        </authorList>
    </citation>
    <scope>NUCLEOTIDE SEQUENCE [LARGE SCALE GENOMIC DNA]</scope>
    <source>
        <strain evidence="3 4">LMG 21773</strain>
    </source>
</reference>
<comment type="caution">
    <text evidence="3">The sequence shown here is derived from an EMBL/GenBank/DDBJ whole genome shotgun (WGS) entry which is preliminary data.</text>
</comment>
<keyword evidence="1" id="KW-0812">Transmembrane</keyword>
<keyword evidence="1" id="KW-0472">Membrane</keyword>
<dbReference type="Pfam" id="PF13462">
    <property type="entry name" value="Thioredoxin_4"/>
    <property type="match status" value="1"/>
</dbReference>
<protein>
    <submittedName>
        <fullName evidence="3">Thioredoxin</fullName>
    </submittedName>
</protein>
<accession>A0A261F8W6</accession>
<dbReference type="InterPro" id="IPR036249">
    <property type="entry name" value="Thioredoxin-like_sf"/>
</dbReference>
<gene>
    <name evidence="3" type="ORF">AEAE_1133</name>
</gene>
<dbReference type="CDD" id="cd02972">
    <property type="entry name" value="DsbA_family"/>
    <property type="match status" value="1"/>
</dbReference>
<evidence type="ECO:0000259" key="2">
    <source>
        <dbReference type="Pfam" id="PF13462"/>
    </source>
</evidence>
<organism evidence="3 4">
    <name type="scientific">Aeriscardovia aeriphila</name>
    <dbReference type="NCBI Taxonomy" id="218139"/>
    <lineage>
        <taxon>Bacteria</taxon>
        <taxon>Bacillati</taxon>
        <taxon>Actinomycetota</taxon>
        <taxon>Actinomycetes</taxon>
        <taxon>Bifidobacteriales</taxon>
        <taxon>Bifidobacteriaceae</taxon>
        <taxon>Aeriscardovia</taxon>
    </lineage>
</organism>
<dbReference type="InterPro" id="IPR012336">
    <property type="entry name" value="Thioredoxin-like_fold"/>
</dbReference>
<keyword evidence="4" id="KW-1185">Reference proteome</keyword>
<keyword evidence="1" id="KW-1133">Transmembrane helix</keyword>
<dbReference type="SUPFAM" id="SSF52833">
    <property type="entry name" value="Thioredoxin-like"/>
    <property type="match status" value="1"/>
</dbReference>
<feature type="domain" description="Thioredoxin-like fold" evidence="2">
    <location>
        <begin position="102"/>
        <end position="271"/>
    </location>
</feature>
<dbReference type="AlphaFoldDB" id="A0A261F8W6"/>
<evidence type="ECO:0000313" key="3">
    <source>
        <dbReference type="EMBL" id="OZG55336.1"/>
    </source>
</evidence>
<dbReference type="EMBL" id="MWWU01000003">
    <property type="protein sequence ID" value="OZG55336.1"/>
    <property type="molecule type" value="Genomic_DNA"/>
</dbReference>
<proteinExistence type="predicted"/>
<dbReference type="OrthoDB" id="117402at2"/>
<dbReference type="Gene3D" id="3.40.30.10">
    <property type="entry name" value="Glutaredoxin"/>
    <property type="match status" value="1"/>
</dbReference>
<dbReference type="RefSeq" id="WP_094690210.1">
    <property type="nucleotide sequence ID" value="NZ_JACBYZ010000001.1"/>
</dbReference>
<sequence length="305" mass="32689">MARMTRAEREALEAQKQAQLAKDQRNQTLIGVAVIVAVVLVVALIAFFIVRSNQDSKPSADSVKEAKAAISKVEEKPANANTDNGFTISKNGVNKPVSGVPTVSNYMDFICPACAAFEQSAGNDIVKMVQAGQINLDVHPEAFLDRSSTDEYSTRAASAIVYVAENDPAHLLSAVQAMFDPDYQPQEASAYKPTSDKMIAAQLKKAGVKASVADAAVKGTYKKWVKAVSSYDPLQEKLWHQHGDFKGQMTTPTLLVNGHYVDLVLAPSQLSNTQIVAKSIGLDAAEIGNSSVLPSVKTGKPIDLE</sequence>
<dbReference type="Proteomes" id="UP000228976">
    <property type="component" value="Unassembled WGS sequence"/>
</dbReference>
<name>A0A261F8W6_9BIFI</name>